<keyword evidence="2" id="KW-1185">Reference proteome</keyword>
<gene>
    <name evidence="1" type="ORF">TRM7615_03654</name>
</gene>
<dbReference type="OrthoDB" id="7708663at2"/>
<accession>A0A2R8CCG9</accession>
<dbReference type="EMBL" id="ONZG01000010">
    <property type="protein sequence ID" value="SPJ30126.1"/>
    <property type="molecule type" value="Genomic_DNA"/>
</dbReference>
<dbReference type="RefSeq" id="WP_108790165.1">
    <property type="nucleotide sequence ID" value="NZ_ONZG01000010.1"/>
</dbReference>
<dbReference type="AlphaFoldDB" id="A0A2R8CCG9"/>
<protein>
    <submittedName>
        <fullName evidence="1">Uncharacterized protein</fullName>
    </submittedName>
</protein>
<evidence type="ECO:0000313" key="1">
    <source>
        <dbReference type="EMBL" id="SPJ30126.1"/>
    </source>
</evidence>
<sequence length="115" mass="12926">MITSHKRPDEEARKVGADKRIRFTRHLRQAGFGVFGYVTFQAQIDGWKVEQFERTGNVNPSPWVSMRVRPEVTATLALLQKQHLEVIGKEISQSEVLSALVAAGAKAVSLALRRR</sequence>
<reference evidence="2" key="1">
    <citation type="submission" date="2018-03" db="EMBL/GenBank/DDBJ databases">
        <authorList>
            <person name="Rodrigo-Torres L."/>
            <person name="Arahal R. D."/>
            <person name="Lucena T."/>
        </authorList>
    </citation>
    <scope>NUCLEOTIDE SEQUENCE [LARGE SCALE GENOMIC DNA]</scope>
    <source>
        <strain evidence="2">CECT 7615</strain>
    </source>
</reference>
<name>A0A2R8CCG9_9RHOB</name>
<proteinExistence type="predicted"/>
<evidence type="ECO:0000313" key="2">
    <source>
        <dbReference type="Proteomes" id="UP000244898"/>
    </source>
</evidence>
<dbReference type="Proteomes" id="UP000244898">
    <property type="component" value="Unassembled WGS sequence"/>
</dbReference>
<organism evidence="1 2">
    <name type="scientific">Falsiruegeria mediterranea M17</name>
    <dbReference type="NCBI Taxonomy" id="1200281"/>
    <lineage>
        <taxon>Bacteria</taxon>
        <taxon>Pseudomonadati</taxon>
        <taxon>Pseudomonadota</taxon>
        <taxon>Alphaproteobacteria</taxon>
        <taxon>Rhodobacterales</taxon>
        <taxon>Roseobacteraceae</taxon>
        <taxon>Falsiruegeria</taxon>
    </lineage>
</organism>